<evidence type="ECO:0000313" key="2">
    <source>
        <dbReference type="Proteomes" id="UP000678393"/>
    </source>
</evidence>
<comment type="caution">
    <text evidence="1">The sequence shown here is derived from an EMBL/GenBank/DDBJ whole genome shotgun (WGS) entry which is preliminary data.</text>
</comment>
<dbReference type="AlphaFoldDB" id="A0A8S3ZAB1"/>
<dbReference type="EMBL" id="CAJHNH020002378">
    <property type="protein sequence ID" value="CAG5126527.1"/>
    <property type="molecule type" value="Genomic_DNA"/>
</dbReference>
<feature type="non-terminal residue" evidence="1">
    <location>
        <position position="82"/>
    </location>
</feature>
<dbReference type="Proteomes" id="UP000678393">
    <property type="component" value="Unassembled WGS sequence"/>
</dbReference>
<reference evidence="1" key="1">
    <citation type="submission" date="2021-04" db="EMBL/GenBank/DDBJ databases">
        <authorList>
            <consortium name="Molecular Ecology Group"/>
        </authorList>
    </citation>
    <scope>NUCLEOTIDE SEQUENCE</scope>
</reference>
<name>A0A8S3ZAB1_9EUPU</name>
<keyword evidence="2" id="KW-1185">Reference proteome</keyword>
<sequence>PGRVAAADVLLEENIASIMEGTPEEIKSVISGIESLLDKVERQHVEMLEYYLYILDNLAADRGGKTVRGILGEFQKRLADKE</sequence>
<protein>
    <submittedName>
        <fullName evidence="1">Uncharacterized protein</fullName>
    </submittedName>
</protein>
<accession>A0A8S3ZAB1</accession>
<organism evidence="1 2">
    <name type="scientific">Candidula unifasciata</name>
    <dbReference type="NCBI Taxonomy" id="100452"/>
    <lineage>
        <taxon>Eukaryota</taxon>
        <taxon>Metazoa</taxon>
        <taxon>Spiralia</taxon>
        <taxon>Lophotrochozoa</taxon>
        <taxon>Mollusca</taxon>
        <taxon>Gastropoda</taxon>
        <taxon>Heterobranchia</taxon>
        <taxon>Euthyneura</taxon>
        <taxon>Panpulmonata</taxon>
        <taxon>Eupulmonata</taxon>
        <taxon>Stylommatophora</taxon>
        <taxon>Helicina</taxon>
        <taxon>Helicoidea</taxon>
        <taxon>Geomitridae</taxon>
        <taxon>Candidula</taxon>
    </lineage>
</organism>
<feature type="non-terminal residue" evidence="1">
    <location>
        <position position="1"/>
    </location>
</feature>
<evidence type="ECO:0000313" key="1">
    <source>
        <dbReference type="EMBL" id="CAG5126527.1"/>
    </source>
</evidence>
<gene>
    <name evidence="1" type="ORF">CUNI_LOCUS12085</name>
</gene>
<proteinExistence type="predicted"/>